<name>A0A8C0KQC8_CANLU</name>
<keyword evidence="6" id="KW-0915">Sodium</keyword>
<keyword evidence="8" id="KW-0739">Sodium transport</keyword>
<dbReference type="Proteomes" id="UP000694391">
    <property type="component" value="Unplaced"/>
</dbReference>
<feature type="transmembrane region" description="Helical" evidence="9">
    <location>
        <begin position="54"/>
        <end position="74"/>
    </location>
</feature>
<feature type="transmembrane region" description="Helical" evidence="9">
    <location>
        <begin position="94"/>
        <end position="113"/>
    </location>
</feature>
<dbReference type="PANTHER" id="PTHR10283:SF109">
    <property type="entry name" value="NA(+)_CITRATE COTRANSPORTER"/>
    <property type="match status" value="1"/>
</dbReference>
<dbReference type="InterPro" id="IPR031312">
    <property type="entry name" value="Na/sul_symport_CS"/>
</dbReference>
<dbReference type="GO" id="GO:0015141">
    <property type="term" value="F:succinate transmembrane transporter activity"/>
    <property type="evidence" value="ECO:0007669"/>
    <property type="project" value="TreeGrafter"/>
</dbReference>
<dbReference type="GO" id="GO:0015729">
    <property type="term" value="P:oxaloacetate transport"/>
    <property type="evidence" value="ECO:0007669"/>
    <property type="project" value="TreeGrafter"/>
</dbReference>
<dbReference type="Ensembl" id="ENSCAFT00020023547.1">
    <property type="protein sequence ID" value="ENSCAFP00020020348.1"/>
    <property type="gene ID" value="ENSCAFG00020016126.1"/>
</dbReference>
<dbReference type="PROSITE" id="PS01271">
    <property type="entry name" value="NA_SULFATE"/>
    <property type="match status" value="1"/>
</dbReference>
<evidence type="ECO:0000313" key="11">
    <source>
        <dbReference type="Proteomes" id="UP000694391"/>
    </source>
</evidence>
<reference evidence="10" key="2">
    <citation type="submission" date="2025-09" db="UniProtKB">
        <authorList>
            <consortium name="Ensembl"/>
        </authorList>
    </citation>
    <scope>IDENTIFICATION</scope>
</reference>
<dbReference type="GO" id="GO:0015137">
    <property type="term" value="F:citrate transmembrane transporter activity"/>
    <property type="evidence" value="ECO:0007669"/>
    <property type="project" value="TreeGrafter"/>
</dbReference>
<accession>A0A8C0KQC8</accession>
<dbReference type="GO" id="GO:0005886">
    <property type="term" value="C:plasma membrane"/>
    <property type="evidence" value="ECO:0007669"/>
    <property type="project" value="TreeGrafter"/>
</dbReference>
<keyword evidence="11" id="KW-1185">Reference proteome</keyword>
<protein>
    <recommendedName>
        <fullName evidence="12">Solute carrier family 13 member 5</fullName>
    </recommendedName>
</protein>
<evidence type="ECO:0000313" key="10">
    <source>
        <dbReference type="Ensembl" id="ENSCAFP00020020348.1"/>
    </source>
</evidence>
<evidence type="ECO:0000256" key="9">
    <source>
        <dbReference type="SAM" id="Phobius"/>
    </source>
</evidence>
<dbReference type="InterPro" id="IPR001898">
    <property type="entry name" value="SLC13A/DASS"/>
</dbReference>
<evidence type="ECO:0000256" key="6">
    <source>
        <dbReference type="ARBA" id="ARBA00023053"/>
    </source>
</evidence>
<dbReference type="PANTHER" id="PTHR10283">
    <property type="entry name" value="SOLUTE CARRIER FAMILY 13 MEMBER"/>
    <property type="match status" value="1"/>
</dbReference>
<dbReference type="GO" id="GO:0015741">
    <property type="term" value="P:fumarate transport"/>
    <property type="evidence" value="ECO:0007669"/>
    <property type="project" value="TreeGrafter"/>
</dbReference>
<evidence type="ECO:0000256" key="3">
    <source>
        <dbReference type="ARBA" id="ARBA00022448"/>
    </source>
</evidence>
<evidence type="ECO:0000256" key="2">
    <source>
        <dbReference type="ARBA" id="ARBA00006772"/>
    </source>
</evidence>
<dbReference type="AlphaFoldDB" id="A0A8C0KQC8"/>
<organism evidence="10 11">
    <name type="scientific">Canis lupus dingo</name>
    <name type="common">dingo</name>
    <dbReference type="NCBI Taxonomy" id="286419"/>
    <lineage>
        <taxon>Eukaryota</taxon>
        <taxon>Metazoa</taxon>
        <taxon>Chordata</taxon>
        <taxon>Craniata</taxon>
        <taxon>Vertebrata</taxon>
        <taxon>Euteleostomi</taxon>
        <taxon>Mammalia</taxon>
        <taxon>Eutheria</taxon>
        <taxon>Laurasiatheria</taxon>
        <taxon>Carnivora</taxon>
        <taxon>Caniformia</taxon>
        <taxon>Canidae</taxon>
        <taxon>Canis</taxon>
    </lineage>
</organism>
<evidence type="ECO:0008006" key="12">
    <source>
        <dbReference type="Google" id="ProtNLM"/>
    </source>
</evidence>
<keyword evidence="3" id="KW-0813">Transport</keyword>
<evidence type="ECO:0000256" key="7">
    <source>
        <dbReference type="ARBA" id="ARBA00023136"/>
    </source>
</evidence>
<dbReference type="Pfam" id="PF00939">
    <property type="entry name" value="Na_sulph_symp"/>
    <property type="match status" value="1"/>
</dbReference>
<evidence type="ECO:0000256" key="8">
    <source>
        <dbReference type="ARBA" id="ARBA00023201"/>
    </source>
</evidence>
<evidence type="ECO:0000256" key="1">
    <source>
        <dbReference type="ARBA" id="ARBA00004141"/>
    </source>
</evidence>
<sequence length="134" mass="14384">MVIVQTQSGESRGLWGKGMGPGCTQGTGECLPVVPVTSQPCVSPQSRSIGLNPLYVMLPCTLSASFAFMLPVATPPNAIVFTYGHLKVSDMMKTGLIMNVIGVFCAFLAINTWGRVIFDLDRFPAWANVTNIET</sequence>
<keyword evidence="8" id="KW-0406">Ion transport</keyword>
<keyword evidence="7 9" id="KW-0472">Membrane</keyword>
<reference evidence="10" key="1">
    <citation type="submission" date="2025-08" db="UniProtKB">
        <authorList>
            <consortium name="Ensembl"/>
        </authorList>
    </citation>
    <scope>IDENTIFICATION</scope>
</reference>
<dbReference type="GeneTree" id="ENSGT01030000234550"/>
<dbReference type="GO" id="GO:0017153">
    <property type="term" value="F:sodium:dicarboxylate symporter activity"/>
    <property type="evidence" value="ECO:0007669"/>
    <property type="project" value="TreeGrafter"/>
</dbReference>
<evidence type="ECO:0000256" key="4">
    <source>
        <dbReference type="ARBA" id="ARBA00022692"/>
    </source>
</evidence>
<comment type="similarity">
    <text evidence="2">Belongs to the SLC13A/DASS transporter (TC 2.A.47) family. NADC subfamily.</text>
</comment>
<keyword evidence="5 9" id="KW-1133">Transmembrane helix</keyword>
<comment type="subcellular location">
    <subcellularLocation>
        <location evidence="1">Membrane</location>
        <topology evidence="1">Multi-pass membrane protein</topology>
    </subcellularLocation>
</comment>
<keyword evidence="4 9" id="KW-0812">Transmembrane</keyword>
<evidence type="ECO:0000256" key="5">
    <source>
        <dbReference type="ARBA" id="ARBA00022989"/>
    </source>
</evidence>
<proteinExistence type="inferred from homology"/>